<dbReference type="RefSeq" id="WP_003938693.1">
    <property type="nucleotide sequence ID" value="NZ_AOEX01000087.1"/>
</dbReference>
<dbReference type="Gene3D" id="3.30.70.1060">
    <property type="entry name" value="Dimeric alpha+beta barrel"/>
    <property type="match status" value="1"/>
</dbReference>
<keyword evidence="4" id="KW-1185">Reference proteome</keyword>
<proteinExistence type="inferred from homology"/>
<dbReference type="InterPro" id="IPR011008">
    <property type="entry name" value="Dimeric_a/b-barrel"/>
</dbReference>
<dbReference type="SUPFAM" id="SSF54909">
    <property type="entry name" value="Dimeric alpha+beta barrel"/>
    <property type="match status" value="1"/>
</dbReference>
<comment type="caution">
    <text evidence="3">The sequence shown here is derived from an EMBL/GenBank/DDBJ whole genome shotgun (WGS) entry which is preliminary data.</text>
</comment>
<organism evidence="3 4">
    <name type="scientific">Rhodococcus ruber BKS 20-38</name>
    <dbReference type="NCBI Taxonomy" id="1278076"/>
    <lineage>
        <taxon>Bacteria</taxon>
        <taxon>Bacillati</taxon>
        <taxon>Actinomycetota</taxon>
        <taxon>Actinomycetes</taxon>
        <taxon>Mycobacteriales</taxon>
        <taxon>Nocardiaceae</taxon>
        <taxon>Rhodococcus</taxon>
    </lineage>
</organism>
<name>M2Z415_9NOCA</name>
<dbReference type="PANTHER" id="PTHR37828">
    <property type="entry name" value="GSR2449 PROTEIN"/>
    <property type="match status" value="1"/>
</dbReference>
<evidence type="ECO:0000313" key="4">
    <source>
        <dbReference type="Proteomes" id="UP000011731"/>
    </source>
</evidence>
<gene>
    <name evidence="3" type="ORF">G352_23161</name>
</gene>
<dbReference type="PATRIC" id="fig|1278076.4.peg.4749"/>
<evidence type="ECO:0000259" key="2">
    <source>
        <dbReference type="Pfam" id="PF03795"/>
    </source>
</evidence>
<dbReference type="AlphaFoldDB" id="M2Z415"/>
<dbReference type="Pfam" id="PF03795">
    <property type="entry name" value="YCII"/>
    <property type="match status" value="1"/>
</dbReference>
<dbReference type="PANTHER" id="PTHR37828:SF1">
    <property type="entry name" value="YCII-RELATED DOMAIN-CONTAINING PROTEIN"/>
    <property type="match status" value="1"/>
</dbReference>
<feature type="domain" description="YCII-related" evidence="2">
    <location>
        <begin position="6"/>
        <end position="85"/>
    </location>
</feature>
<dbReference type="EMBL" id="AOEX01000087">
    <property type="protein sequence ID" value="EME55364.1"/>
    <property type="molecule type" value="Genomic_DNA"/>
</dbReference>
<dbReference type="InterPro" id="IPR005545">
    <property type="entry name" value="YCII"/>
</dbReference>
<evidence type="ECO:0000313" key="3">
    <source>
        <dbReference type="EMBL" id="EME55364.1"/>
    </source>
</evidence>
<reference evidence="3 4" key="1">
    <citation type="journal article" date="2013" name="Genome Announc.">
        <title>Draft Genome Sequence of Rhodococcus ruber Strain BKS 20-38.</title>
        <authorList>
            <person name="Bala M."/>
            <person name="Kumar S."/>
            <person name="Raghava G.P."/>
            <person name="Mayilraj S."/>
        </authorList>
    </citation>
    <scope>NUCLEOTIDE SEQUENCE [LARGE SCALE GENOMIC DNA]</scope>
    <source>
        <strain evidence="3 4">BKS 20-38</strain>
    </source>
</reference>
<evidence type="ECO:0000256" key="1">
    <source>
        <dbReference type="ARBA" id="ARBA00007689"/>
    </source>
</evidence>
<protein>
    <recommendedName>
        <fullName evidence="2">YCII-related domain-containing protein</fullName>
    </recommendedName>
</protein>
<sequence length="109" mass="11692">MPLFAVEYTYTAETALGRDTHRAAHRAWLATLVECGTVLSCGPYTDDSGALVLVDADTAETVRSLVSDDPFVVHGLVPQHRITGWTPVLGCLAGARTRPGEVEADRGRI</sequence>
<dbReference type="Proteomes" id="UP000011731">
    <property type="component" value="Unassembled WGS sequence"/>
</dbReference>
<accession>M2Z415</accession>
<comment type="similarity">
    <text evidence="1">Belongs to the YciI family.</text>
</comment>